<comment type="function">
    <text evidence="3">Possible regulatory or functional link with the histocompatibility cluster.</text>
</comment>
<dbReference type="SUPFAM" id="SSF52540">
    <property type="entry name" value="P-loop containing nucleoside triphosphate hydrolases"/>
    <property type="match status" value="1"/>
</dbReference>
<accession>A0A674H001</accession>
<sequence length="467" mass="49671">RLQLGGPRAEALERSRRRAQQELLELLPESAMELDPDRIYGPGLDFPRRPPWSFGMSPEALRAREEAAFREFLRGLGDSDSAGLAPFEHNLETWRQLWRVLEMSDIVLVIADARHPVCALGVPPALAAHVSQDLAKGLILILNKVDLVPPAVATAWSHLLRARHGPARVVPFCTAPGPAPGPGTALGQKKRGGRWSRAVGPRLLLEACEEIVGGAGLWGGVLGGFWGSWGGFGGPGGEVLGSWGGVWGSWVGLPNAGKSSVLNALLGRGAVGVSRAPGRTRYFQTHFLTAAVRLCDCPGLVFPSRAPPELQVLAGVYPIAQLQDPYSAVGFLGSRLALPPLLQLRPPGDGGWTAWELCEAWAEKRGYKTARAARNDVARAANGLLRLAAEGRLRLCFRPPGYSQEKERWELHPDTAALAAMTGGGASAPPPAGPAPSSEDEGEESEQATPPPSPAPNPFALLGEDEC</sequence>
<dbReference type="GO" id="GO:0003924">
    <property type="term" value="F:GTPase activity"/>
    <property type="evidence" value="ECO:0007669"/>
    <property type="project" value="InterPro"/>
</dbReference>
<protein>
    <recommendedName>
        <fullName evidence="4">Guanine nucleotide-binding protein-like 1</fullName>
    </recommendedName>
</protein>
<dbReference type="Pfam" id="PF01926">
    <property type="entry name" value="MMR_HSR1"/>
    <property type="match status" value="1"/>
</dbReference>
<name>A0A674H001_TAEGU</name>
<dbReference type="PANTHER" id="PTHR45709:SF3">
    <property type="entry name" value="GUANINE NUCLEOTIDE-BINDING PROTEIN-LIKE 1"/>
    <property type="match status" value="1"/>
</dbReference>
<evidence type="ECO:0000313" key="7">
    <source>
        <dbReference type="Ensembl" id="ENSTGUP00000027876.1"/>
    </source>
</evidence>
<dbReference type="PANTHER" id="PTHR45709">
    <property type="entry name" value="LARGE SUBUNIT GTPASE 1 HOMOLOG-RELATED"/>
    <property type="match status" value="1"/>
</dbReference>
<evidence type="ECO:0000256" key="5">
    <source>
        <dbReference type="SAM" id="MobiDB-lite"/>
    </source>
</evidence>
<dbReference type="InterPro" id="IPR006073">
    <property type="entry name" value="GTP-bd"/>
</dbReference>
<evidence type="ECO:0000256" key="2">
    <source>
        <dbReference type="ARBA" id="ARBA00023134"/>
    </source>
</evidence>
<reference evidence="7" key="2">
    <citation type="submission" date="2025-09" db="UniProtKB">
        <authorList>
            <consortium name="Ensembl"/>
        </authorList>
    </citation>
    <scope>IDENTIFICATION</scope>
</reference>
<dbReference type="GeneTree" id="ENSGT00940000158047"/>
<keyword evidence="1" id="KW-0547">Nucleotide-binding</keyword>
<dbReference type="Gene3D" id="3.40.50.300">
    <property type="entry name" value="P-loop containing nucleotide triphosphate hydrolases"/>
    <property type="match status" value="2"/>
</dbReference>
<keyword evidence="2" id="KW-0342">GTP-binding</keyword>
<reference evidence="7" key="1">
    <citation type="submission" date="2025-08" db="UniProtKB">
        <authorList>
            <consortium name="Ensembl"/>
        </authorList>
    </citation>
    <scope>IDENTIFICATION</scope>
</reference>
<dbReference type="InterPro" id="IPR043358">
    <property type="entry name" value="GNL1-like"/>
</dbReference>
<dbReference type="AlphaFoldDB" id="A0A674H001"/>
<evidence type="ECO:0000256" key="1">
    <source>
        <dbReference type="ARBA" id="ARBA00022741"/>
    </source>
</evidence>
<feature type="region of interest" description="Disordered" evidence="5">
    <location>
        <begin position="416"/>
        <end position="467"/>
    </location>
</feature>
<evidence type="ECO:0000256" key="4">
    <source>
        <dbReference type="ARBA" id="ARBA00039902"/>
    </source>
</evidence>
<evidence type="ECO:0000259" key="6">
    <source>
        <dbReference type="Pfam" id="PF01926"/>
    </source>
</evidence>
<keyword evidence="8" id="KW-1185">Reference proteome</keyword>
<proteinExistence type="predicted"/>
<dbReference type="Ensembl" id="ENSTGUT00000028361.1">
    <property type="protein sequence ID" value="ENSTGUP00000027876.1"/>
    <property type="gene ID" value="ENSTGUG00000019399.1"/>
</dbReference>
<feature type="domain" description="G" evidence="6">
    <location>
        <begin position="251"/>
        <end position="301"/>
    </location>
</feature>
<evidence type="ECO:0000256" key="3">
    <source>
        <dbReference type="ARBA" id="ARBA00037770"/>
    </source>
</evidence>
<dbReference type="InterPro" id="IPR027417">
    <property type="entry name" value="P-loop_NTPase"/>
</dbReference>
<evidence type="ECO:0000313" key="8">
    <source>
        <dbReference type="Proteomes" id="UP000007754"/>
    </source>
</evidence>
<dbReference type="GO" id="GO:0005525">
    <property type="term" value="F:GTP binding"/>
    <property type="evidence" value="ECO:0007669"/>
    <property type="project" value="UniProtKB-KW"/>
</dbReference>
<organism evidence="7 8">
    <name type="scientific">Taeniopygia guttata</name>
    <name type="common">Zebra finch</name>
    <name type="synonym">Poephila guttata</name>
    <dbReference type="NCBI Taxonomy" id="59729"/>
    <lineage>
        <taxon>Eukaryota</taxon>
        <taxon>Metazoa</taxon>
        <taxon>Chordata</taxon>
        <taxon>Craniata</taxon>
        <taxon>Vertebrata</taxon>
        <taxon>Euteleostomi</taxon>
        <taxon>Archelosauria</taxon>
        <taxon>Archosauria</taxon>
        <taxon>Dinosauria</taxon>
        <taxon>Saurischia</taxon>
        <taxon>Theropoda</taxon>
        <taxon>Coelurosauria</taxon>
        <taxon>Aves</taxon>
        <taxon>Neognathae</taxon>
        <taxon>Neoaves</taxon>
        <taxon>Telluraves</taxon>
        <taxon>Australaves</taxon>
        <taxon>Passeriformes</taxon>
        <taxon>Passeroidea</taxon>
        <taxon>Estrildidae</taxon>
        <taxon>Estrildinae</taxon>
        <taxon>Taeniopygia</taxon>
    </lineage>
</organism>
<dbReference type="Proteomes" id="UP000007754">
    <property type="component" value="Unplaced"/>
</dbReference>